<dbReference type="RefSeq" id="WP_379667111.1">
    <property type="nucleotide sequence ID" value="NZ_JBHULH010000009.1"/>
</dbReference>
<comment type="caution">
    <text evidence="1">The sequence shown here is derived from an EMBL/GenBank/DDBJ whole genome shotgun (WGS) entry which is preliminary data.</text>
</comment>
<evidence type="ECO:0000313" key="1">
    <source>
        <dbReference type="EMBL" id="MFD2568404.1"/>
    </source>
</evidence>
<sequence length="93" mass="10549">MKDRESFYKKLKTQLDETTKFPTDYLYKFIVPANGSGSDEVQKIFDNKGAVINTKKSKTGKYISVSIVIQLASSDEVIEYYQQAEKVEGIISL</sequence>
<dbReference type="Proteomes" id="UP001597508">
    <property type="component" value="Unassembled WGS sequence"/>
</dbReference>
<reference evidence="2" key="1">
    <citation type="journal article" date="2019" name="Int. J. Syst. Evol. Microbiol.">
        <title>The Global Catalogue of Microorganisms (GCM) 10K type strain sequencing project: providing services to taxonomists for standard genome sequencing and annotation.</title>
        <authorList>
            <consortium name="The Broad Institute Genomics Platform"/>
            <consortium name="The Broad Institute Genome Sequencing Center for Infectious Disease"/>
            <person name="Wu L."/>
            <person name="Ma J."/>
        </authorList>
    </citation>
    <scope>NUCLEOTIDE SEQUENCE [LARGE SCALE GENOMIC DNA]</scope>
    <source>
        <strain evidence="2">KCTC 52127</strain>
    </source>
</reference>
<evidence type="ECO:0000313" key="2">
    <source>
        <dbReference type="Proteomes" id="UP001597508"/>
    </source>
</evidence>
<protein>
    <submittedName>
        <fullName evidence="1">DUF493 family protein</fullName>
    </submittedName>
</protein>
<proteinExistence type="predicted"/>
<gene>
    <name evidence="1" type="ORF">ACFSRZ_13590</name>
</gene>
<dbReference type="SUPFAM" id="SSF117991">
    <property type="entry name" value="YbeD/HP0495-like"/>
    <property type="match status" value="1"/>
</dbReference>
<keyword evidence="2" id="KW-1185">Reference proteome</keyword>
<dbReference type="Pfam" id="PF04359">
    <property type="entry name" value="DUF493"/>
    <property type="match status" value="1"/>
</dbReference>
<dbReference type="InterPro" id="IPR027471">
    <property type="entry name" value="YbeD-like_sf"/>
</dbReference>
<dbReference type="Gene3D" id="3.30.70.260">
    <property type="match status" value="1"/>
</dbReference>
<organism evidence="1 2">
    <name type="scientific">Pseudotenacibaculum haliotis</name>
    <dbReference type="NCBI Taxonomy" id="1862138"/>
    <lineage>
        <taxon>Bacteria</taxon>
        <taxon>Pseudomonadati</taxon>
        <taxon>Bacteroidota</taxon>
        <taxon>Flavobacteriia</taxon>
        <taxon>Flavobacteriales</taxon>
        <taxon>Flavobacteriaceae</taxon>
        <taxon>Pseudotenacibaculum</taxon>
    </lineage>
</organism>
<dbReference type="InterPro" id="IPR007454">
    <property type="entry name" value="UPF0250_YbeD-like"/>
</dbReference>
<name>A0ABW5LUY3_9FLAO</name>
<dbReference type="EMBL" id="JBHULH010000009">
    <property type="protein sequence ID" value="MFD2568404.1"/>
    <property type="molecule type" value="Genomic_DNA"/>
</dbReference>
<accession>A0ABW5LUY3</accession>